<feature type="compositionally biased region" description="Basic and acidic residues" evidence="1">
    <location>
        <begin position="264"/>
        <end position="277"/>
    </location>
</feature>
<evidence type="ECO:0000313" key="2">
    <source>
        <dbReference type="EMBL" id="OWZ17216.1"/>
    </source>
</evidence>
<protein>
    <recommendedName>
        <fullName evidence="4">FYVE-type domain-containing protein</fullName>
    </recommendedName>
</protein>
<reference evidence="3" key="1">
    <citation type="submission" date="2017-03" db="EMBL/GenBank/DDBJ databases">
        <title>Phytopthora megakarya and P. palmivora, two closely related causual agents of cacao black pod achieved similar genome size and gene model numbers by different mechanisms.</title>
        <authorList>
            <person name="Ali S."/>
            <person name="Shao J."/>
            <person name="Larry D.J."/>
            <person name="Kronmiller B."/>
            <person name="Shen D."/>
            <person name="Strem M.D."/>
            <person name="Melnick R.L."/>
            <person name="Guiltinan M.J."/>
            <person name="Tyler B.M."/>
            <person name="Meinhardt L.W."/>
            <person name="Bailey B.A."/>
        </authorList>
    </citation>
    <scope>NUCLEOTIDE SEQUENCE [LARGE SCALE GENOMIC DNA]</scope>
    <source>
        <strain evidence="3">zdho120</strain>
    </source>
</reference>
<dbReference type="InterPro" id="IPR052727">
    <property type="entry name" value="Rab4/Rab5_effector"/>
</dbReference>
<dbReference type="EMBL" id="NBNE01000791">
    <property type="protein sequence ID" value="OWZ17216.1"/>
    <property type="molecule type" value="Genomic_DNA"/>
</dbReference>
<organism evidence="2 3">
    <name type="scientific">Phytophthora megakarya</name>
    <dbReference type="NCBI Taxonomy" id="4795"/>
    <lineage>
        <taxon>Eukaryota</taxon>
        <taxon>Sar</taxon>
        <taxon>Stramenopiles</taxon>
        <taxon>Oomycota</taxon>
        <taxon>Peronosporomycetes</taxon>
        <taxon>Peronosporales</taxon>
        <taxon>Peronosporaceae</taxon>
        <taxon>Phytophthora</taxon>
    </lineage>
</organism>
<dbReference type="Gene3D" id="3.30.530.20">
    <property type="match status" value="3"/>
</dbReference>
<dbReference type="Proteomes" id="UP000198211">
    <property type="component" value="Unassembled WGS sequence"/>
</dbReference>
<evidence type="ECO:0000313" key="3">
    <source>
        <dbReference type="Proteomes" id="UP000198211"/>
    </source>
</evidence>
<comment type="caution">
    <text evidence="2">The sequence shown here is derived from an EMBL/GenBank/DDBJ whole genome shotgun (WGS) entry which is preliminary data.</text>
</comment>
<dbReference type="PANTHER" id="PTHR13510">
    <property type="entry name" value="FYVE-FINGER-CONTAINING RAB5 EFFECTOR PROTEIN RABENOSYN-5-RELATED"/>
    <property type="match status" value="1"/>
</dbReference>
<proteinExistence type="predicted"/>
<dbReference type="AlphaFoldDB" id="A0A225WHM2"/>
<sequence length="1147" mass="129318">MTQGNTVSPFQPLALSSSDTNQLQRIAKTILAANLDRYQRFLDVDKAKVNPNAWKLVKTSHRTRVYLERQHRPSFTPFQVNTADDNSVLQPMLCVGSTSGKLDDVMLGIVNPPSSCVNDLSQATLLSRLKLPTTANPFRSVEMKWMELNVRAKGARNHDFVYVEATGSQRLANGERVGYQLLHSVDIPEVHRLSGRVRAQLSVCSFFRQTNKTSVSVYVLGMMNPMDERVRRVVLPYFVNTLLSTFKRAPTADVSRNKLPPSPQKHDSEGRTRRESTSQEDNCVSCSTKRSWRLGKTAICNVCSGYVCNSCKVVEELSFMTPELEMTRRKVTFCSSCAIDENVTEFSFTETASQISLSSADTNELQAVAKTIVDANLNRYQHFTEINSSTWRLVKGKDQMQLYEERQWKRRRSPPLLDPAPHSELQSMLCVGSTPGTLEEVMSRISIPSFNPVQTEATSKYTNGAVTLFKVQPPTLKDPFKSVSVKWVELDVRRRSMAFIKNRDFVYVESTGIEYLPNIGRVGYHLMHSVDILQAPALPGRIRGKLSVCFIFRQENANSVSVYALWMMNSMNEQARRIIIPHFAQMLLSMFAPGTEDGKMKKFKDSLERSYSELNSLRGIKLATSRGVKLATSRGVKLSTPYFTCVTCSKRIWSIGKFTSQHSTCKLCLGHTCSTCKIEKKPKFLTSNLKETTKDVTLCFSCLGDIITAEDSDFLKTKTSQKASGLLRRMCHSVRTLKSPGWGMMKNSEPSTSFPSNFSRNPFQPISLTSADKRELQCVVKTILDANFDRYQRFSGVDSRVWKFIKAKDGMQVFSNRRGQRRSPRHLHANQVDDNAELQSLLFVGSTPGTLEDLIDGVLDSTTETEESSISDFDAAVLLPIKPPIGADPFGTFVLKWMELDVRRRSMGLVKNRDFVYVEATGTKRLPSGEQIGYHIMHSVGIPKAHALPGRVRSELSVCSFFRQSKKSVSVYSMAILDPMNDRVRQVVVPRLIKTLLSVFNTAQIGKMQKFAQTLVKRYSELDNRRSPNTDQTCITCTKRAWRLVKFTSRHNTCMVCKGYVCNTCKIDKNLKVPASDGKAGIKKVTFCFSCITDVMTATESRFSFAEDPDEDTVFNRSAYQSVWKTRLPSWSISKYNESSTSFSNTR</sequence>
<accession>A0A225WHM2</accession>
<name>A0A225WHM2_9STRA</name>
<dbReference type="InterPro" id="IPR011011">
    <property type="entry name" value="Znf_FYVE_PHD"/>
</dbReference>
<keyword evidence="3" id="KW-1185">Reference proteome</keyword>
<evidence type="ECO:0000256" key="1">
    <source>
        <dbReference type="SAM" id="MobiDB-lite"/>
    </source>
</evidence>
<evidence type="ECO:0008006" key="4">
    <source>
        <dbReference type="Google" id="ProtNLM"/>
    </source>
</evidence>
<feature type="region of interest" description="Disordered" evidence="1">
    <location>
        <begin position="253"/>
        <end position="280"/>
    </location>
</feature>
<dbReference type="InterPro" id="IPR023393">
    <property type="entry name" value="START-like_dom_sf"/>
</dbReference>
<dbReference type="PANTHER" id="PTHR13510:SF44">
    <property type="entry name" value="RABENOSYN-5"/>
    <property type="match status" value="1"/>
</dbReference>
<dbReference type="SUPFAM" id="SSF57903">
    <property type="entry name" value="FYVE/PHD zinc finger"/>
    <property type="match status" value="2"/>
</dbReference>
<gene>
    <name evidence="2" type="ORF">PHMEG_0008878</name>
</gene>